<accession>A0A9W9SQP5</accession>
<comment type="caution">
    <text evidence="1">The sequence shown here is derived from an EMBL/GenBank/DDBJ whole genome shotgun (WGS) entry which is preliminary data.</text>
</comment>
<evidence type="ECO:0000313" key="1">
    <source>
        <dbReference type="EMBL" id="KAJ5381724.1"/>
    </source>
</evidence>
<dbReference type="GeneID" id="81436260"/>
<dbReference type="RefSeq" id="XP_056559295.1">
    <property type="nucleotide sequence ID" value="XM_056697083.1"/>
</dbReference>
<proteinExistence type="predicted"/>
<dbReference type="AlphaFoldDB" id="A0A9W9SQP5"/>
<dbReference type="InterPro" id="IPR016024">
    <property type="entry name" value="ARM-type_fold"/>
</dbReference>
<keyword evidence="2" id="KW-1185">Reference proteome</keyword>
<reference evidence="1" key="2">
    <citation type="journal article" date="2023" name="IMA Fungus">
        <title>Comparative genomic study of the Penicillium genus elucidates a diverse pangenome and 15 lateral gene transfer events.</title>
        <authorList>
            <person name="Petersen C."/>
            <person name="Sorensen T."/>
            <person name="Nielsen M.R."/>
            <person name="Sondergaard T.E."/>
            <person name="Sorensen J.L."/>
            <person name="Fitzpatrick D.A."/>
            <person name="Frisvad J.C."/>
            <person name="Nielsen K.L."/>
        </authorList>
    </citation>
    <scope>NUCLEOTIDE SEQUENCE</scope>
    <source>
        <strain evidence="1">IBT 29864</strain>
    </source>
</reference>
<dbReference type="SUPFAM" id="SSF48371">
    <property type="entry name" value="ARM repeat"/>
    <property type="match status" value="1"/>
</dbReference>
<protein>
    <submittedName>
        <fullName evidence="1">Uncharacterized protein</fullName>
    </submittedName>
</protein>
<name>A0A9W9SQP5_9EURO</name>
<organism evidence="1 2">
    <name type="scientific">Penicillium cataractarum</name>
    <dbReference type="NCBI Taxonomy" id="2100454"/>
    <lineage>
        <taxon>Eukaryota</taxon>
        <taxon>Fungi</taxon>
        <taxon>Dikarya</taxon>
        <taxon>Ascomycota</taxon>
        <taxon>Pezizomycotina</taxon>
        <taxon>Eurotiomycetes</taxon>
        <taxon>Eurotiomycetidae</taxon>
        <taxon>Eurotiales</taxon>
        <taxon>Aspergillaceae</taxon>
        <taxon>Penicillium</taxon>
    </lineage>
</organism>
<evidence type="ECO:0000313" key="2">
    <source>
        <dbReference type="Proteomes" id="UP001147782"/>
    </source>
</evidence>
<dbReference type="Proteomes" id="UP001147782">
    <property type="component" value="Unassembled WGS sequence"/>
</dbReference>
<dbReference type="EMBL" id="JAPZBS010000002">
    <property type="protein sequence ID" value="KAJ5381724.1"/>
    <property type="molecule type" value="Genomic_DNA"/>
</dbReference>
<sequence length="1008" mass="114626">MNVARKQPCSKSVPESEVVEILLDSMIPILIDYEREANKEGQTGVPWSGLSGMITSHCLPSDPNLVELSFVDRLAKARDELWQQQRIQKDPNVLELSACWARGLPIQHLVHSSVWLFHAMRNGDQAPFLSSRANQILYSPITTIMHRITKDGDLIDGYVDNLQFIIRAFLQNDEREEKVRDVLRVWEYYSQLLKPHPVYLEMFQDWLANMIQNREDMLEATKIIRPPSLPVRLTISPVPTGSEIIEWDPREGNYPPPDRVHNDDELFKSEEPRNIRCTVLNCRMMGGIPSEAPFVRARKPQPLPRPVSIWSTALRSPSPDSQDTSYSVQDSVVLAAILFLDTFTKTPRLLRTRFPDVEFPRYTPIYLADEFIAFESKRNPNEVLGLPIRVLKDYAKKVPSQILHDLIWSFLDTLKAEPNAPMYSKLLFATLDLIEILLRTDKPQLAINLLIRLWMEFANESSLHRKLSLVKLGRILTPDQAGEMMRGLASRVCDALQAQDQQGEKMAKGEDKPFVKVTTAKMLAQALAEADFLSQSDQMNILQQMFNSSRHIDIRSAIVTSLLGLVENSDNDEPYKVFTSISASVAGPNERAKTTEAEWDLAENQRGPLPYVAPVSERPLLDLMVSTAAFKLPERLRSDYVRNVLLPLLQDSTAQHTRWMAAMSARLGCSITDLNITDQEIGPFVPDLPDRILWGWTRYLPGSYLEQCHRPWSLSFLGDGAFSSLDKALAATDDQALKHINVRDHWDRLLKSRRARPALYNLNRLLDSIGSTGTNVSNGLNTTLVLEEFAIRAESIIRNPVKYSETLKKYTVCPNSVVEPLRALRNSRVQTRNSAANQATIYNEITDVMRRMVDVVETVRKEGWSTTLTAYPATLPSTFEFDLLLLPSPIYIPTATESNPALDLFTSALVDLIRKYACDPRLLLKLDAFKPVMQEIPLATLKRCSLRLGRFTQPEEDGLIVTCVRVKLAHLLLDRVRPNRPLFDVDMLEMIDEWKKSDVELVRQIGWE</sequence>
<reference evidence="1" key="1">
    <citation type="submission" date="2022-11" db="EMBL/GenBank/DDBJ databases">
        <authorList>
            <person name="Petersen C."/>
        </authorList>
    </citation>
    <scope>NUCLEOTIDE SEQUENCE</scope>
    <source>
        <strain evidence="1">IBT 29864</strain>
    </source>
</reference>
<gene>
    <name evidence="1" type="ORF">N7496_004152</name>
</gene>
<dbReference type="OrthoDB" id="2549237at2759"/>